<evidence type="ECO:0000256" key="6">
    <source>
        <dbReference type="ARBA" id="ARBA00022553"/>
    </source>
</evidence>
<evidence type="ECO:0000256" key="14">
    <source>
        <dbReference type="ARBA" id="ARBA00029639"/>
    </source>
</evidence>
<dbReference type="GeneID" id="31743078"/>
<dbReference type="NCBIfam" id="TIGR00410">
    <property type="entry name" value="lacE"/>
    <property type="match status" value="1"/>
</dbReference>
<dbReference type="InterPro" id="IPR051088">
    <property type="entry name" value="PTS_Sugar-EIIC/EIIB"/>
</dbReference>
<keyword evidence="9" id="KW-0598">Phosphotransferase system</keyword>
<evidence type="ECO:0000256" key="12">
    <source>
        <dbReference type="ARBA" id="ARBA00022989"/>
    </source>
</evidence>
<dbReference type="EC" id="2.7.1.207" evidence="2"/>
<dbReference type="InterPro" id="IPR003501">
    <property type="entry name" value="PTS_EIIB_2/3"/>
</dbReference>
<evidence type="ECO:0000256" key="11">
    <source>
        <dbReference type="ARBA" id="ARBA00022777"/>
    </source>
</evidence>
<evidence type="ECO:0000256" key="17">
    <source>
        <dbReference type="SAM" id="MobiDB-lite"/>
    </source>
</evidence>
<evidence type="ECO:0000256" key="16">
    <source>
        <dbReference type="PROSITE-ProRule" id="PRU00423"/>
    </source>
</evidence>
<feature type="transmembrane region" description="Helical" evidence="18">
    <location>
        <begin position="228"/>
        <end position="248"/>
    </location>
</feature>
<feature type="transmembrane region" description="Helical" evidence="18">
    <location>
        <begin position="140"/>
        <end position="158"/>
    </location>
</feature>
<feature type="transmembrane region" description="Helical" evidence="18">
    <location>
        <begin position="102"/>
        <end position="120"/>
    </location>
</feature>
<sequence>MNKIVKWIQKHQDVFLKISKNNYLMAIKDGFISIMPLVMFSSLMILIVQLPTLFGIVIPANAKLIMVKIYNLTMGIMGLMVAGTTAKALTGNFNRTMPEGKVINSTSTMIAAMSAFLFLAVSPDPKTGSLDVGFLGTQGLLSAFVAAFLTVNIYRFCIKKNITIRLPKEAPGTIAQSFKDIFPFAFSVLSCVLIDLISRAAVGAPFASVFQKTLTPLLKGVETYPGMCLIYGLSALFWFVGIHGPSIVMPAVTAFQLANTEANLKLFEAGQHPLHAMTNNFGNYIAAIGGTGATFIVPLVLILFMKSKQLKTVGKASFIPVLFAVNEPLLFAAPLVLNPYMFVPFILTPISNVILGKFFIDVLGMNGMIYTLPWTVPGPIGVLLNTHFQLISIIFVIIMLVMDAAIYYPFLRVYDAELVKQEQSKVQKLAEEENFESTVKEELSEKEITENQEQEQKETNHPNLTKELKVLVLCAGSGTSAQLARALNEGAKEEKMPIIANSGAYGAHYEIMANYDVVILAPQVRSFYSDMKADTDKLGIKLLATKGAEYIEMTRNPKQAVKFLLSQLDLS</sequence>
<dbReference type="InterPro" id="IPR004501">
    <property type="entry name" value="PTS_EIIC_3"/>
</dbReference>
<comment type="catalytic activity">
    <reaction evidence="15">
        <text>lactose(out) + N(pros)-phospho-L-histidyl-[protein] = lactose 6-phosphate(in) + L-histidyl-[protein]</text>
        <dbReference type="Rhea" id="RHEA:42400"/>
        <dbReference type="Rhea" id="RHEA-COMP:9745"/>
        <dbReference type="Rhea" id="RHEA-COMP:9746"/>
        <dbReference type="ChEBI" id="CHEBI:17716"/>
        <dbReference type="ChEBI" id="CHEBI:29979"/>
        <dbReference type="ChEBI" id="CHEBI:64837"/>
        <dbReference type="ChEBI" id="CHEBI:79080"/>
        <dbReference type="EC" id="2.7.1.207"/>
    </reaction>
</comment>
<keyword evidence="12 18" id="KW-1133">Transmembrane helix</keyword>
<keyword evidence="10 18" id="KW-0812">Transmembrane</keyword>
<evidence type="ECO:0000256" key="5">
    <source>
        <dbReference type="ARBA" id="ARBA00022475"/>
    </source>
</evidence>
<evidence type="ECO:0000256" key="9">
    <source>
        <dbReference type="ARBA" id="ARBA00022683"/>
    </source>
</evidence>
<dbReference type="NCBIfam" id="TIGR00853">
    <property type="entry name" value="pts-lac"/>
    <property type="match status" value="1"/>
</dbReference>
<organism evidence="21 22">
    <name type="scientific">Lactobacillus jensenii</name>
    <dbReference type="NCBI Taxonomy" id="109790"/>
    <lineage>
        <taxon>Bacteria</taxon>
        <taxon>Bacillati</taxon>
        <taxon>Bacillota</taxon>
        <taxon>Bacilli</taxon>
        <taxon>Lactobacillales</taxon>
        <taxon>Lactobacillaceae</taxon>
        <taxon>Lactobacillus</taxon>
    </lineage>
</organism>
<evidence type="ECO:0000313" key="22">
    <source>
        <dbReference type="Proteomes" id="UP000327236"/>
    </source>
</evidence>
<evidence type="ECO:0000256" key="15">
    <source>
        <dbReference type="ARBA" id="ARBA00048444"/>
    </source>
</evidence>
<dbReference type="EMBL" id="VYWW01000032">
    <property type="protein sequence ID" value="KAA9321218.1"/>
    <property type="molecule type" value="Genomic_DNA"/>
</dbReference>
<feature type="transmembrane region" description="Helical" evidence="18">
    <location>
        <begin position="30"/>
        <end position="57"/>
    </location>
</feature>
<dbReference type="CDD" id="cd05565">
    <property type="entry name" value="PTS_IIB_lactose"/>
    <property type="match status" value="1"/>
</dbReference>
<proteinExistence type="predicted"/>
<dbReference type="InterPro" id="IPR041713">
    <property type="entry name" value="PTS_IIB"/>
</dbReference>
<evidence type="ECO:0000256" key="8">
    <source>
        <dbReference type="ARBA" id="ARBA00022679"/>
    </source>
</evidence>
<keyword evidence="11" id="KW-0418">Kinase</keyword>
<feature type="modified residue" description="Phosphocysteine; by EIIA" evidence="16">
    <location>
        <position position="474"/>
    </location>
</feature>
<feature type="transmembrane region" description="Helical" evidence="18">
    <location>
        <begin position="284"/>
        <end position="304"/>
    </location>
</feature>
<comment type="caution">
    <text evidence="21">The sequence shown here is derived from an EMBL/GenBank/DDBJ whole genome shotgun (WGS) entry which is preliminary data.</text>
</comment>
<dbReference type="PANTHER" id="PTHR33989">
    <property type="match status" value="1"/>
</dbReference>
<feature type="transmembrane region" description="Helical" evidence="18">
    <location>
        <begin position="69"/>
        <end position="90"/>
    </location>
</feature>
<dbReference type="PANTHER" id="PTHR33989:SF8">
    <property type="entry name" value="PERMEASE IIC COMPONENT"/>
    <property type="match status" value="1"/>
</dbReference>
<evidence type="ECO:0000256" key="1">
    <source>
        <dbReference type="ARBA" id="ARBA00004651"/>
    </source>
</evidence>
<evidence type="ECO:0000256" key="3">
    <source>
        <dbReference type="ARBA" id="ARBA00020834"/>
    </source>
</evidence>
<accession>A0A5N1I7H3</accession>
<evidence type="ECO:0000313" key="21">
    <source>
        <dbReference type="EMBL" id="KAA9321218.1"/>
    </source>
</evidence>
<dbReference type="PROSITE" id="PS51100">
    <property type="entry name" value="PTS_EIIB_TYPE_3"/>
    <property type="match status" value="1"/>
</dbReference>
<dbReference type="SUPFAM" id="SSF52794">
    <property type="entry name" value="PTS system IIB component-like"/>
    <property type="match status" value="1"/>
</dbReference>
<evidence type="ECO:0000256" key="4">
    <source>
        <dbReference type="ARBA" id="ARBA00022448"/>
    </source>
</evidence>
<keyword evidence="13 18" id="KW-0472">Membrane</keyword>
<dbReference type="KEGG" id="lje:BUE77_05050"/>
<dbReference type="GO" id="GO:0008982">
    <property type="term" value="F:protein-N(PI)-phosphohistidine-sugar phosphotransferase activity"/>
    <property type="evidence" value="ECO:0007669"/>
    <property type="project" value="InterPro"/>
</dbReference>
<keyword evidence="4" id="KW-0813">Transport</keyword>
<keyword evidence="5" id="KW-1003">Cell membrane</keyword>
<dbReference type="RefSeq" id="WP_006588590.1">
    <property type="nucleotide sequence ID" value="NZ_CATOUV010000001.1"/>
</dbReference>
<comment type="subcellular location">
    <subcellularLocation>
        <location evidence="1">Cell membrane</location>
        <topology evidence="1">Multi-pass membrane protein</topology>
    </subcellularLocation>
</comment>
<dbReference type="GO" id="GO:1901264">
    <property type="term" value="P:carbohydrate derivative transport"/>
    <property type="evidence" value="ECO:0007669"/>
    <property type="project" value="TreeGrafter"/>
</dbReference>
<dbReference type="GO" id="GO:0009401">
    <property type="term" value="P:phosphoenolpyruvate-dependent sugar phosphotransferase system"/>
    <property type="evidence" value="ECO:0007669"/>
    <property type="project" value="UniProtKB-KW"/>
</dbReference>
<dbReference type="AlphaFoldDB" id="A0A5N1I7H3"/>
<dbReference type="Proteomes" id="UP000327236">
    <property type="component" value="Unassembled WGS sequence"/>
</dbReference>
<dbReference type="Pfam" id="PF02378">
    <property type="entry name" value="PTS_EIIC"/>
    <property type="match status" value="1"/>
</dbReference>
<dbReference type="InterPro" id="IPR013012">
    <property type="entry name" value="PTS_EIIB_3"/>
</dbReference>
<feature type="transmembrane region" description="Helical" evidence="18">
    <location>
        <begin position="316"/>
        <end position="336"/>
    </location>
</feature>
<evidence type="ECO:0000256" key="10">
    <source>
        <dbReference type="ARBA" id="ARBA00022692"/>
    </source>
</evidence>
<feature type="domain" description="PTS EIIB type-3" evidence="19">
    <location>
        <begin position="467"/>
        <end position="570"/>
    </location>
</feature>
<keyword evidence="8" id="KW-0808">Transferase</keyword>
<dbReference type="GO" id="GO:0005886">
    <property type="term" value="C:plasma membrane"/>
    <property type="evidence" value="ECO:0007669"/>
    <property type="project" value="UniProtKB-SubCell"/>
</dbReference>
<protein>
    <recommendedName>
        <fullName evidence="3">PTS system lactose-specific EIICB component</fullName>
        <ecNumber evidence="2">2.7.1.207</ecNumber>
    </recommendedName>
    <alternativeName>
        <fullName evidence="14">EIICB-Lac</fullName>
    </alternativeName>
</protein>
<dbReference type="InterPro" id="IPR036095">
    <property type="entry name" value="PTS_EIIB-like_sf"/>
</dbReference>
<evidence type="ECO:0000259" key="20">
    <source>
        <dbReference type="PROSITE" id="PS51105"/>
    </source>
</evidence>
<evidence type="ECO:0000256" key="13">
    <source>
        <dbReference type="ARBA" id="ARBA00023136"/>
    </source>
</evidence>
<dbReference type="OrthoDB" id="1641940at2"/>
<keyword evidence="6" id="KW-0597">Phosphoprotein</keyword>
<evidence type="ECO:0000256" key="7">
    <source>
        <dbReference type="ARBA" id="ARBA00022597"/>
    </source>
</evidence>
<dbReference type="Gene3D" id="3.40.50.2300">
    <property type="match status" value="1"/>
</dbReference>
<gene>
    <name evidence="21" type="ORF">F6H94_06805</name>
</gene>
<evidence type="ECO:0000256" key="18">
    <source>
        <dbReference type="SAM" id="Phobius"/>
    </source>
</evidence>
<feature type="region of interest" description="Disordered" evidence="17">
    <location>
        <begin position="440"/>
        <end position="461"/>
    </location>
</feature>
<dbReference type="PROSITE" id="PS51105">
    <property type="entry name" value="PTS_EIIC_TYPE_3"/>
    <property type="match status" value="1"/>
</dbReference>
<dbReference type="Pfam" id="PF02302">
    <property type="entry name" value="PTS_IIB"/>
    <property type="match status" value="1"/>
</dbReference>
<evidence type="ECO:0000256" key="2">
    <source>
        <dbReference type="ARBA" id="ARBA00012802"/>
    </source>
</evidence>
<dbReference type="InterPro" id="IPR003352">
    <property type="entry name" value="PTS_EIIC"/>
</dbReference>
<evidence type="ECO:0000259" key="19">
    <source>
        <dbReference type="PROSITE" id="PS51100"/>
    </source>
</evidence>
<feature type="domain" description="PTS EIIC type-3" evidence="20">
    <location>
        <begin position="8"/>
        <end position="410"/>
    </location>
</feature>
<name>A0A5N1I7H3_LACJE</name>
<keyword evidence="7" id="KW-0762">Sugar transport</keyword>
<feature type="transmembrane region" description="Helical" evidence="18">
    <location>
        <begin position="390"/>
        <end position="411"/>
    </location>
</feature>
<dbReference type="GO" id="GO:0016301">
    <property type="term" value="F:kinase activity"/>
    <property type="evidence" value="ECO:0007669"/>
    <property type="project" value="UniProtKB-KW"/>
</dbReference>
<reference evidence="21 22" key="1">
    <citation type="submission" date="2019-09" db="EMBL/GenBank/DDBJ databases">
        <title>Draft genome sequence assemblies of isolates from the urinary tract.</title>
        <authorList>
            <person name="Mores C.R."/>
            <person name="Putonti C."/>
            <person name="Wolfe A.J."/>
        </authorList>
    </citation>
    <scope>NUCLEOTIDE SEQUENCE [LARGE SCALE GENOMIC DNA]</scope>
    <source>
        <strain evidence="21 22">UMB246</strain>
    </source>
</reference>
<dbReference type="SMR" id="A0A5N1I7H3"/>